<evidence type="ECO:0000256" key="7">
    <source>
        <dbReference type="ARBA" id="ARBA00023136"/>
    </source>
</evidence>
<keyword evidence="6" id="KW-0560">Oxidoreductase</keyword>
<evidence type="ECO:0000256" key="10">
    <source>
        <dbReference type="SAM" id="Phobius"/>
    </source>
</evidence>
<evidence type="ECO:0000256" key="3">
    <source>
        <dbReference type="ARBA" id="ARBA00022692"/>
    </source>
</evidence>
<organism evidence="12 13">
    <name type="scientific">Amycolatopsis thermophila</name>
    <dbReference type="NCBI Taxonomy" id="206084"/>
    <lineage>
        <taxon>Bacteria</taxon>
        <taxon>Bacillati</taxon>
        <taxon>Actinomycetota</taxon>
        <taxon>Actinomycetes</taxon>
        <taxon>Pseudonocardiales</taxon>
        <taxon>Pseudonocardiaceae</taxon>
        <taxon>Amycolatopsis</taxon>
    </lineage>
</organism>
<evidence type="ECO:0000256" key="9">
    <source>
        <dbReference type="ARBA" id="ARBA00023284"/>
    </source>
</evidence>
<evidence type="ECO:0000313" key="13">
    <source>
        <dbReference type="Proteomes" id="UP001229651"/>
    </source>
</evidence>
<keyword evidence="9" id="KW-0676">Redox-active center</keyword>
<sequence length="178" mass="18744">MDAGQAAPLPPAPAPNPSRLRYRLPVAFLALAGLTIATYLTLFQYEVISGVWDPFFGPGSERVLTSSLSRALPVRDSALGAAAYLAELVLELSGGRRRWHERPWLVLLTGAVAAALGVAGVGLVIAQPVLTGTFCTLCLCSAAVSLMIAALVRREATAAVRLVAFRFRAGQSLASSIR</sequence>
<evidence type="ECO:0000259" key="11">
    <source>
        <dbReference type="Pfam" id="PF07884"/>
    </source>
</evidence>
<comment type="similarity">
    <text evidence="2">Belongs to the VKOR family.</text>
</comment>
<evidence type="ECO:0000256" key="8">
    <source>
        <dbReference type="ARBA" id="ARBA00023157"/>
    </source>
</evidence>
<protein>
    <submittedName>
        <fullName evidence="12">Membrane protein</fullName>
    </submittedName>
</protein>
<dbReference type="InterPro" id="IPR012932">
    <property type="entry name" value="VKOR"/>
</dbReference>
<proteinExistence type="inferred from homology"/>
<keyword evidence="13" id="KW-1185">Reference proteome</keyword>
<feature type="domain" description="Vitamin K epoxide reductase" evidence="11">
    <location>
        <begin position="25"/>
        <end position="151"/>
    </location>
</feature>
<keyword evidence="3 10" id="KW-0812">Transmembrane</keyword>
<comment type="subcellular location">
    <subcellularLocation>
        <location evidence="1">Membrane</location>
        <topology evidence="1">Multi-pass membrane protein</topology>
    </subcellularLocation>
</comment>
<dbReference type="Pfam" id="PF07884">
    <property type="entry name" value="VKOR"/>
    <property type="match status" value="1"/>
</dbReference>
<gene>
    <name evidence="12" type="ORF">FB470_006908</name>
</gene>
<evidence type="ECO:0000256" key="4">
    <source>
        <dbReference type="ARBA" id="ARBA00022719"/>
    </source>
</evidence>
<feature type="transmembrane region" description="Helical" evidence="10">
    <location>
        <begin position="104"/>
        <end position="125"/>
    </location>
</feature>
<accession>A0ABU0F6G3</accession>
<keyword evidence="5 10" id="KW-1133">Transmembrane helix</keyword>
<dbReference type="InterPro" id="IPR038354">
    <property type="entry name" value="VKOR_sf"/>
</dbReference>
<keyword evidence="4" id="KW-0874">Quinone</keyword>
<dbReference type="RefSeq" id="WP_306998490.1">
    <property type="nucleotide sequence ID" value="NZ_JAUSUT010000001.1"/>
</dbReference>
<keyword evidence="7 10" id="KW-0472">Membrane</keyword>
<evidence type="ECO:0000256" key="1">
    <source>
        <dbReference type="ARBA" id="ARBA00004141"/>
    </source>
</evidence>
<name>A0ABU0F6G3_9PSEU</name>
<feature type="transmembrane region" description="Helical" evidence="10">
    <location>
        <begin position="131"/>
        <end position="152"/>
    </location>
</feature>
<reference evidence="12 13" key="1">
    <citation type="submission" date="2023-07" db="EMBL/GenBank/DDBJ databases">
        <title>Sequencing the genomes of 1000 actinobacteria strains.</title>
        <authorList>
            <person name="Klenk H.-P."/>
        </authorList>
    </citation>
    <scope>NUCLEOTIDE SEQUENCE [LARGE SCALE GENOMIC DNA]</scope>
    <source>
        <strain evidence="12 13">DSM 45805</strain>
    </source>
</reference>
<evidence type="ECO:0000256" key="5">
    <source>
        <dbReference type="ARBA" id="ARBA00022989"/>
    </source>
</evidence>
<feature type="transmembrane region" description="Helical" evidence="10">
    <location>
        <begin position="20"/>
        <end position="42"/>
    </location>
</feature>
<comment type="caution">
    <text evidence="12">The sequence shown here is derived from an EMBL/GenBank/DDBJ whole genome shotgun (WGS) entry which is preliminary data.</text>
</comment>
<dbReference type="EMBL" id="JAUSUT010000001">
    <property type="protein sequence ID" value="MDQ0382914.1"/>
    <property type="molecule type" value="Genomic_DNA"/>
</dbReference>
<evidence type="ECO:0000256" key="6">
    <source>
        <dbReference type="ARBA" id="ARBA00023002"/>
    </source>
</evidence>
<evidence type="ECO:0000313" key="12">
    <source>
        <dbReference type="EMBL" id="MDQ0382914.1"/>
    </source>
</evidence>
<dbReference type="Proteomes" id="UP001229651">
    <property type="component" value="Unassembled WGS sequence"/>
</dbReference>
<keyword evidence="8" id="KW-1015">Disulfide bond</keyword>
<dbReference type="Gene3D" id="1.20.1440.130">
    <property type="entry name" value="VKOR domain"/>
    <property type="match status" value="1"/>
</dbReference>
<evidence type="ECO:0000256" key="2">
    <source>
        <dbReference type="ARBA" id="ARBA00006214"/>
    </source>
</evidence>